<dbReference type="AlphaFoldDB" id="A0A382KVN2"/>
<proteinExistence type="predicted"/>
<feature type="non-terminal residue" evidence="1">
    <location>
        <position position="135"/>
    </location>
</feature>
<evidence type="ECO:0000313" key="1">
    <source>
        <dbReference type="EMBL" id="SVC28359.1"/>
    </source>
</evidence>
<sequence length="135" mass="15041">MVWNDISDAATWIGHIALISRYDMHVQMGHGLTCRLANIDPNIESQGIILGLDLILYGIDNLKELGLLLWCGFEPASHVAVRDDQSVSVRHGVLIPNSSDEFTLEEDTTFLGWTERAGAFVHRFALARLRVISIV</sequence>
<dbReference type="EMBL" id="UINC01083041">
    <property type="protein sequence ID" value="SVC28359.1"/>
    <property type="molecule type" value="Genomic_DNA"/>
</dbReference>
<accession>A0A382KVN2</accession>
<gene>
    <name evidence="1" type="ORF">METZ01_LOCUS281213</name>
</gene>
<organism evidence="1">
    <name type="scientific">marine metagenome</name>
    <dbReference type="NCBI Taxonomy" id="408172"/>
    <lineage>
        <taxon>unclassified sequences</taxon>
        <taxon>metagenomes</taxon>
        <taxon>ecological metagenomes</taxon>
    </lineage>
</organism>
<protein>
    <submittedName>
        <fullName evidence="1">Uncharacterized protein</fullName>
    </submittedName>
</protein>
<reference evidence="1" key="1">
    <citation type="submission" date="2018-05" db="EMBL/GenBank/DDBJ databases">
        <authorList>
            <person name="Lanie J.A."/>
            <person name="Ng W.-L."/>
            <person name="Kazmierczak K.M."/>
            <person name="Andrzejewski T.M."/>
            <person name="Davidsen T.M."/>
            <person name="Wayne K.J."/>
            <person name="Tettelin H."/>
            <person name="Glass J.I."/>
            <person name="Rusch D."/>
            <person name="Podicherti R."/>
            <person name="Tsui H.-C.T."/>
            <person name="Winkler M.E."/>
        </authorList>
    </citation>
    <scope>NUCLEOTIDE SEQUENCE</scope>
</reference>
<name>A0A382KVN2_9ZZZZ</name>